<evidence type="ECO:0000256" key="5">
    <source>
        <dbReference type="SAM" id="SignalP"/>
    </source>
</evidence>
<feature type="signal peptide" evidence="5">
    <location>
        <begin position="1"/>
        <end position="19"/>
    </location>
</feature>
<evidence type="ECO:0000256" key="3">
    <source>
        <dbReference type="ARBA" id="ARBA00023157"/>
    </source>
</evidence>
<dbReference type="InterPro" id="IPR050653">
    <property type="entry name" value="Prot_Inhib_GrowthFact_Antg"/>
</dbReference>
<accession>A0A6A3IXG9</accession>
<name>A0A6A3IXG9_9STRA</name>
<evidence type="ECO:0000256" key="4">
    <source>
        <dbReference type="SAM" id="MobiDB-lite"/>
    </source>
</evidence>
<evidence type="ECO:0000313" key="7">
    <source>
        <dbReference type="EMBL" id="KAE8987829.1"/>
    </source>
</evidence>
<dbReference type="CDD" id="cd00104">
    <property type="entry name" value="KAZAL_FS"/>
    <property type="match status" value="2"/>
</dbReference>
<dbReference type="Gene3D" id="3.30.60.30">
    <property type="match status" value="2"/>
</dbReference>
<dbReference type="SMART" id="SM00280">
    <property type="entry name" value="KAZAL"/>
    <property type="match status" value="2"/>
</dbReference>
<feature type="compositionally biased region" description="Low complexity" evidence="4">
    <location>
        <begin position="308"/>
        <end position="328"/>
    </location>
</feature>
<dbReference type="SUPFAM" id="SSF100895">
    <property type="entry name" value="Kazal-type serine protease inhibitors"/>
    <property type="match status" value="2"/>
</dbReference>
<dbReference type="Proteomes" id="UP000429607">
    <property type="component" value="Unassembled WGS sequence"/>
</dbReference>
<evidence type="ECO:0000256" key="2">
    <source>
        <dbReference type="ARBA" id="ARBA00022900"/>
    </source>
</evidence>
<dbReference type="PANTHER" id="PTHR10913:SF45">
    <property type="entry name" value="FOLLISTATIN, ISOFORM A-RELATED"/>
    <property type="match status" value="1"/>
</dbReference>
<feature type="compositionally biased region" description="Low complexity" evidence="4">
    <location>
        <begin position="365"/>
        <end position="381"/>
    </location>
</feature>
<dbReference type="EMBL" id="QXFV01002441">
    <property type="protein sequence ID" value="KAE8987829.1"/>
    <property type="molecule type" value="Genomic_DNA"/>
</dbReference>
<organism evidence="7 8">
    <name type="scientific">Phytophthora rubi</name>
    <dbReference type="NCBI Taxonomy" id="129364"/>
    <lineage>
        <taxon>Eukaryota</taxon>
        <taxon>Sar</taxon>
        <taxon>Stramenopiles</taxon>
        <taxon>Oomycota</taxon>
        <taxon>Peronosporomycetes</taxon>
        <taxon>Peronosporales</taxon>
        <taxon>Peronosporaceae</taxon>
        <taxon>Phytophthora</taxon>
    </lineage>
</organism>
<keyword evidence="1" id="KW-0646">Protease inhibitor</keyword>
<gene>
    <name evidence="7" type="ORF">PR001_g22214</name>
</gene>
<feature type="chain" id="PRO_5025566122" description="Kazal-like domain-containing protein" evidence="5">
    <location>
        <begin position="20"/>
        <end position="508"/>
    </location>
</feature>
<dbReference type="Pfam" id="PF07648">
    <property type="entry name" value="Kazal_2"/>
    <property type="match status" value="1"/>
</dbReference>
<dbReference type="GO" id="GO:0005576">
    <property type="term" value="C:extracellular region"/>
    <property type="evidence" value="ECO:0007669"/>
    <property type="project" value="TreeGrafter"/>
</dbReference>
<evidence type="ECO:0000313" key="8">
    <source>
        <dbReference type="Proteomes" id="UP000429607"/>
    </source>
</evidence>
<evidence type="ECO:0000259" key="6">
    <source>
        <dbReference type="PROSITE" id="PS51465"/>
    </source>
</evidence>
<dbReference type="InterPro" id="IPR036058">
    <property type="entry name" value="Kazal_dom_sf"/>
</dbReference>
<dbReference type="Pfam" id="PF00050">
    <property type="entry name" value="Kazal_1"/>
    <property type="match status" value="1"/>
</dbReference>
<feature type="compositionally biased region" description="Low complexity" evidence="4">
    <location>
        <begin position="422"/>
        <end position="442"/>
    </location>
</feature>
<proteinExistence type="predicted"/>
<feature type="region of interest" description="Disordered" evidence="4">
    <location>
        <begin position="242"/>
        <end position="508"/>
    </location>
</feature>
<keyword evidence="5" id="KW-0732">Signal</keyword>
<keyword evidence="3" id="KW-1015">Disulfide bond</keyword>
<feature type="compositionally biased region" description="Low complexity" evidence="4">
    <location>
        <begin position="37"/>
        <end position="53"/>
    </location>
</feature>
<comment type="caution">
    <text evidence="7">The sequence shown here is derived from an EMBL/GenBank/DDBJ whole genome shotgun (WGS) entry which is preliminary data.</text>
</comment>
<feature type="region of interest" description="Disordered" evidence="4">
    <location>
        <begin position="21"/>
        <end position="58"/>
    </location>
</feature>
<protein>
    <recommendedName>
        <fullName evidence="6">Kazal-like domain-containing protein</fullName>
    </recommendedName>
</protein>
<dbReference type="PANTHER" id="PTHR10913">
    <property type="entry name" value="FOLLISTATIN-RELATED"/>
    <property type="match status" value="1"/>
</dbReference>
<dbReference type="PROSITE" id="PS51465">
    <property type="entry name" value="KAZAL_2"/>
    <property type="match status" value="2"/>
</dbReference>
<reference evidence="7 8" key="1">
    <citation type="submission" date="2018-09" db="EMBL/GenBank/DDBJ databases">
        <title>Genomic investigation of the strawberry pathogen Phytophthora fragariae indicates pathogenicity is determined by transcriptional variation in three key races.</title>
        <authorList>
            <person name="Adams T.M."/>
            <person name="Armitage A.D."/>
            <person name="Sobczyk M.K."/>
            <person name="Bates H.J."/>
            <person name="Dunwell J.M."/>
            <person name="Nellist C.F."/>
            <person name="Harrison R.J."/>
        </authorList>
    </citation>
    <scope>NUCLEOTIDE SEQUENCE [LARGE SCALE GENOMIC DNA]</scope>
    <source>
        <strain evidence="7 8">SCRP249</strain>
    </source>
</reference>
<feature type="domain" description="Kazal-like" evidence="6">
    <location>
        <begin position="123"/>
        <end position="174"/>
    </location>
</feature>
<evidence type="ECO:0000256" key="1">
    <source>
        <dbReference type="ARBA" id="ARBA00022690"/>
    </source>
</evidence>
<sequence>MKLAIGLVLAAVAVASVSAGDPATLSSKTPVEEATKTTKATKSSKSTKTSETSGSGIGSLFDDGSGGVIGDESDLKLLTSIGITVPMIEAGSKFDLGLGPGPAVYPSDSGSWDWSWDSVEGSGSSHYDCDTVCPTDYEPVCGSDNVTYKNECAFTVAQCNATELAVANSGKCALGSASTAGSSTSKSCPDACTMEYSPVVDENGKEYPNECSMRLAKCKGETGEKKKIVDFTALDEPTIVKGTKEAEAPSTATKSSKSTKATKSEKTGTASDSGIGSLFEDGSDGIIGENESGSADPTLVKGTKETEAPSTATKSTKATKSEKTGTASDSGIGSLFEDGSDGIIGENESGSADPTLVKGTKETEAPSTATKSTKATQSEKTGTASDSGIGSLFEDGSDGIIGENESGSADPTLVKGTKEAEAPSTATKSTKATKSEKTGTASDSGIGSLFEDGSDGIIGENESGSADPTLVKGAVDSLVNGTKTHAEEEQQSVSEKTLPAAKSTKVTV</sequence>
<dbReference type="InterPro" id="IPR002350">
    <property type="entry name" value="Kazal_dom"/>
</dbReference>
<feature type="compositionally biased region" description="Low complexity" evidence="4">
    <location>
        <begin position="248"/>
        <end position="271"/>
    </location>
</feature>
<dbReference type="AlphaFoldDB" id="A0A6A3IXG9"/>
<keyword evidence="2" id="KW-0722">Serine protease inhibitor</keyword>
<feature type="domain" description="Kazal-like" evidence="6">
    <location>
        <begin position="182"/>
        <end position="240"/>
    </location>
</feature>